<gene>
    <name evidence="2" type="ORF">Pla163_19690</name>
</gene>
<dbReference type="EMBL" id="CP036290">
    <property type="protein sequence ID" value="QDU84851.1"/>
    <property type="molecule type" value="Genomic_DNA"/>
</dbReference>
<protein>
    <submittedName>
        <fullName evidence="2">Uncharacterized protein</fullName>
    </submittedName>
</protein>
<accession>A0A518D045</accession>
<sequence>MAPRSSLAQRTSGGGADGLAGASRAVPLPRRPHHASVAYPLARAQAPPSGGLVASSPPARS</sequence>
<reference evidence="2 3" key="1">
    <citation type="submission" date="2019-02" db="EMBL/GenBank/DDBJ databases">
        <title>Deep-cultivation of Planctomycetes and their phenomic and genomic characterization uncovers novel biology.</title>
        <authorList>
            <person name="Wiegand S."/>
            <person name="Jogler M."/>
            <person name="Boedeker C."/>
            <person name="Pinto D."/>
            <person name="Vollmers J."/>
            <person name="Rivas-Marin E."/>
            <person name="Kohn T."/>
            <person name="Peeters S.H."/>
            <person name="Heuer A."/>
            <person name="Rast P."/>
            <person name="Oberbeckmann S."/>
            <person name="Bunk B."/>
            <person name="Jeske O."/>
            <person name="Meyerdierks A."/>
            <person name="Storesund J.E."/>
            <person name="Kallscheuer N."/>
            <person name="Luecker S."/>
            <person name="Lage O.M."/>
            <person name="Pohl T."/>
            <person name="Merkel B.J."/>
            <person name="Hornburger P."/>
            <person name="Mueller R.-W."/>
            <person name="Bruemmer F."/>
            <person name="Labrenz M."/>
            <person name="Spormann A.M."/>
            <person name="Op den Camp H."/>
            <person name="Overmann J."/>
            <person name="Amann R."/>
            <person name="Jetten M.S.M."/>
            <person name="Mascher T."/>
            <person name="Medema M.H."/>
            <person name="Devos D.P."/>
            <person name="Kaster A.-K."/>
            <person name="Ovreas L."/>
            <person name="Rohde M."/>
            <person name="Galperin M.Y."/>
            <person name="Jogler C."/>
        </authorList>
    </citation>
    <scope>NUCLEOTIDE SEQUENCE [LARGE SCALE GENOMIC DNA]</scope>
    <source>
        <strain evidence="2 3">Pla163</strain>
    </source>
</reference>
<keyword evidence="3" id="KW-1185">Reference proteome</keyword>
<evidence type="ECO:0000313" key="2">
    <source>
        <dbReference type="EMBL" id="QDU84851.1"/>
    </source>
</evidence>
<feature type="region of interest" description="Disordered" evidence="1">
    <location>
        <begin position="1"/>
        <end position="61"/>
    </location>
</feature>
<evidence type="ECO:0000313" key="3">
    <source>
        <dbReference type="Proteomes" id="UP000319342"/>
    </source>
</evidence>
<organism evidence="2 3">
    <name type="scientific">Rohdeia mirabilis</name>
    <dbReference type="NCBI Taxonomy" id="2528008"/>
    <lineage>
        <taxon>Bacteria</taxon>
        <taxon>Pseudomonadati</taxon>
        <taxon>Planctomycetota</taxon>
        <taxon>Planctomycetia</taxon>
        <taxon>Planctomycetia incertae sedis</taxon>
        <taxon>Rohdeia</taxon>
    </lineage>
</organism>
<dbReference type="Proteomes" id="UP000319342">
    <property type="component" value="Chromosome"/>
</dbReference>
<name>A0A518D045_9BACT</name>
<feature type="compositionally biased region" description="Polar residues" evidence="1">
    <location>
        <begin position="1"/>
        <end position="11"/>
    </location>
</feature>
<dbReference type="AlphaFoldDB" id="A0A518D045"/>
<evidence type="ECO:0000256" key="1">
    <source>
        <dbReference type="SAM" id="MobiDB-lite"/>
    </source>
</evidence>
<proteinExistence type="predicted"/>